<sequence>MPATATATAGGQPEGTAGCGQRWCVDVLYLGPQAELDQLDTFAVLLPLLPPGCTLRLHMVGPDVPDNLHGAVLVYDGDDLGVTGHPLVAPSPPVQGRCNVTDGAGVAVHHQDGVGCGGRTAGDEAGARFCSDGVPSLSCNEAVSSCTGRHGGLCPRLEVQLYSCMLHEADELLGGVLGGCGGGADCFQMGGCDWTVDGDDGGSGDGSSRVSPGARAAVTHCAVGSNLAEVSKHALASPRRADSSGVRPCRPQQPAPLLVFAPNAGLPVYLSWLPSLELLLAGQDRPVCRMGRSGGAGGGSEQLPVKPVACLFTAYNEEECVRSCQLLEQLFNLRPNVRNLVNPYRQPLCCVERIGNGLPSYSNGFLYGWLVA</sequence>
<gene>
    <name evidence="1" type="ORF">VaNZ11_012093</name>
</gene>
<dbReference type="Proteomes" id="UP001165090">
    <property type="component" value="Unassembled WGS sequence"/>
</dbReference>
<dbReference type="PANTHER" id="PTHR47570">
    <property type="entry name" value="ZINC ION BINDING PROTEIN"/>
    <property type="match status" value="1"/>
</dbReference>
<evidence type="ECO:0008006" key="3">
    <source>
        <dbReference type="Google" id="ProtNLM"/>
    </source>
</evidence>
<comment type="caution">
    <text evidence="1">The sequence shown here is derived from an EMBL/GenBank/DDBJ whole genome shotgun (WGS) entry which is preliminary data.</text>
</comment>
<evidence type="ECO:0000313" key="2">
    <source>
        <dbReference type="Proteomes" id="UP001165090"/>
    </source>
</evidence>
<dbReference type="EMBL" id="BSDZ01000079">
    <property type="protein sequence ID" value="GLI67805.1"/>
    <property type="molecule type" value="Genomic_DNA"/>
</dbReference>
<dbReference type="PANTHER" id="PTHR47570:SF1">
    <property type="entry name" value="ZINC ION BINDING PROTEIN"/>
    <property type="match status" value="1"/>
</dbReference>
<protein>
    <recommendedName>
        <fullName evidence="3">Pherophorin domain-containing protein</fullName>
    </recommendedName>
</protein>
<keyword evidence="2" id="KW-1185">Reference proteome</keyword>
<name>A0ABQ5SE28_9CHLO</name>
<proteinExistence type="predicted"/>
<accession>A0ABQ5SE28</accession>
<organism evidence="1 2">
    <name type="scientific">Volvox africanus</name>
    <dbReference type="NCBI Taxonomy" id="51714"/>
    <lineage>
        <taxon>Eukaryota</taxon>
        <taxon>Viridiplantae</taxon>
        <taxon>Chlorophyta</taxon>
        <taxon>core chlorophytes</taxon>
        <taxon>Chlorophyceae</taxon>
        <taxon>CS clade</taxon>
        <taxon>Chlamydomonadales</taxon>
        <taxon>Volvocaceae</taxon>
        <taxon>Volvox</taxon>
    </lineage>
</organism>
<evidence type="ECO:0000313" key="1">
    <source>
        <dbReference type="EMBL" id="GLI67805.1"/>
    </source>
</evidence>
<reference evidence="1 2" key="1">
    <citation type="journal article" date="2023" name="IScience">
        <title>Expanded male sex-determining region conserved during the evolution of homothallism in the green alga Volvox.</title>
        <authorList>
            <person name="Yamamoto K."/>
            <person name="Matsuzaki R."/>
            <person name="Mahakham W."/>
            <person name="Heman W."/>
            <person name="Sekimoto H."/>
            <person name="Kawachi M."/>
            <person name="Minakuchi Y."/>
            <person name="Toyoda A."/>
            <person name="Nozaki H."/>
        </authorList>
    </citation>
    <scope>NUCLEOTIDE SEQUENCE [LARGE SCALE GENOMIC DNA]</scope>
    <source>
        <strain evidence="1 2">NIES-4468</strain>
    </source>
</reference>